<evidence type="ECO:0000256" key="1">
    <source>
        <dbReference type="SAM" id="SignalP"/>
    </source>
</evidence>
<evidence type="ECO:0000313" key="2">
    <source>
        <dbReference type="EMBL" id="TVT25009.1"/>
    </source>
</evidence>
<comment type="caution">
    <text evidence="2">The sequence shown here is derived from an EMBL/GenBank/DDBJ whole genome shotgun (WGS) entry which is preliminary data.</text>
</comment>
<sequence length="175" mass="17125">MMKTIQRAATATIAGGIAAGSLLLAGGTASAMPSDEPCGVSDVHITVTPEAAHAAGQEAYLITYTAAAPTTNCRLDGVPTGLSFVSGGQNNASDTTVTPDAPGAVPVPVNLTAGHPAESRILQDAAAPVTFLPDALNLNLPTGPDGSSTTVAWPAGAPLKGTTARVTAVAPADAS</sequence>
<dbReference type="Proteomes" id="UP000318578">
    <property type="component" value="Unassembled WGS sequence"/>
</dbReference>
<reference evidence="2 3" key="1">
    <citation type="submission" date="2019-07" db="EMBL/GenBank/DDBJ databases">
        <title>New species of Amycolatopsis and Streptomyces.</title>
        <authorList>
            <person name="Duangmal K."/>
            <person name="Teo W.F.A."/>
            <person name="Lipun K."/>
        </authorList>
    </citation>
    <scope>NUCLEOTIDE SEQUENCE [LARGE SCALE GENOMIC DNA]</scope>
    <source>
        <strain evidence="2 3">JCM 30562</strain>
    </source>
</reference>
<organism evidence="2 3">
    <name type="scientific">Amycolatopsis acidiphila</name>
    <dbReference type="NCBI Taxonomy" id="715473"/>
    <lineage>
        <taxon>Bacteria</taxon>
        <taxon>Bacillati</taxon>
        <taxon>Actinomycetota</taxon>
        <taxon>Actinomycetes</taxon>
        <taxon>Pseudonocardiales</taxon>
        <taxon>Pseudonocardiaceae</taxon>
        <taxon>Amycolatopsis</taxon>
    </lineage>
</organism>
<name>A0A558AL62_9PSEU</name>
<proteinExistence type="predicted"/>
<dbReference type="AlphaFoldDB" id="A0A558AL62"/>
<dbReference type="EMBL" id="VJZA01000004">
    <property type="protein sequence ID" value="TVT25009.1"/>
    <property type="molecule type" value="Genomic_DNA"/>
</dbReference>
<feature type="chain" id="PRO_5021924805" evidence="1">
    <location>
        <begin position="32"/>
        <end position="175"/>
    </location>
</feature>
<dbReference type="OrthoDB" id="5185278at2"/>
<gene>
    <name evidence="2" type="ORF">FNH06_04100</name>
</gene>
<protein>
    <submittedName>
        <fullName evidence="2">DUF4232 domain-containing protein</fullName>
    </submittedName>
</protein>
<accession>A0A558AL62</accession>
<keyword evidence="1" id="KW-0732">Signal</keyword>
<keyword evidence="3" id="KW-1185">Reference proteome</keyword>
<evidence type="ECO:0000313" key="3">
    <source>
        <dbReference type="Proteomes" id="UP000318578"/>
    </source>
</evidence>
<feature type="signal peptide" evidence="1">
    <location>
        <begin position="1"/>
        <end position="31"/>
    </location>
</feature>